<dbReference type="EnsemblMetazoa" id="XM_014389906.2">
    <property type="protein sequence ID" value="XP_014245392.1"/>
    <property type="gene ID" value="LOC106664302"/>
</dbReference>
<dbReference type="AlphaFoldDB" id="A0A8I6RFR7"/>
<feature type="domain" description="Peptidase S1" evidence="4">
    <location>
        <begin position="24"/>
        <end position="277"/>
    </location>
</feature>
<dbReference type="InterPro" id="IPR051487">
    <property type="entry name" value="Ser/Thr_Proteases_Immune/Dev"/>
</dbReference>
<dbReference type="InterPro" id="IPR001314">
    <property type="entry name" value="Peptidase_S1A"/>
</dbReference>
<evidence type="ECO:0000313" key="6">
    <source>
        <dbReference type="Proteomes" id="UP000494040"/>
    </source>
</evidence>
<dbReference type="Pfam" id="PF00089">
    <property type="entry name" value="Trypsin"/>
    <property type="match status" value="1"/>
</dbReference>
<dbReference type="InterPro" id="IPR043504">
    <property type="entry name" value="Peptidase_S1_PA_chymotrypsin"/>
</dbReference>
<proteinExistence type="inferred from homology"/>
<evidence type="ECO:0000313" key="5">
    <source>
        <dbReference type="EnsemblMetazoa" id="XP_014245392.1"/>
    </source>
</evidence>
<dbReference type="PRINTS" id="PR00722">
    <property type="entry name" value="CHYMOTRYPSIN"/>
</dbReference>
<feature type="signal peptide" evidence="3">
    <location>
        <begin position="1"/>
        <end position="19"/>
    </location>
</feature>
<dbReference type="PANTHER" id="PTHR24256">
    <property type="entry name" value="TRYPTASE-RELATED"/>
    <property type="match status" value="1"/>
</dbReference>
<keyword evidence="6" id="KW-1185">Reference proteome</keyword>
<dbReference type="PROSITE" id="PS00134">
    <property type="entry name" value="TRYPSIN_HIS"/>
    <property type="match status" value="1"/>
</dbReference>
<reference evidence="5" key="1">
    <citation type="submission" date="2022-01" db="UniProtKB">
        <authorList>
            <consortium name="EnsemblMetazoa"/>
        </authorList>
    </citation>
    <scope>IDENTIFICATION</scope>
</reference>
<dbReference type="GO" id="GO:0004252">
    <property type="term" value="F:serine-type endopeptidase activity"/>
    <property type="evidence" value="ECO:0007669"/>
    <property type="project" value="InterPro"/>
</dbReference>
<dbReference type="Gene3D" id="2.40.10.10">
    <property type="entry name" value="Trypsin-like serine proteases"/>
    <property type="match status" value="1"/>
</dbReference>
<evidence type="ECO:0000256" key="2">
    <source>
        <dbReference type="ARBA" id="ARBA00024195"/>
    </source>
</evidence>
<dbReference type="OMA" id="ICASSGK"/>
<dbReference type="PROSITE" id="PS50240">
    <property type="entry name" value="TRYPSIN_DOM"/>
    <property type="match status" value="1"/>
</dbReference>
<dbReference type="InterPro" id="IPR018114">
    <property type="entry name" value="TRYPSIN_HIS"/>
</dbReference>
<protein>
    <recommendedName>
        <fullName evidence="4">Peptidase S1 domain-containing protein</fullName>
    </recommendedName>
</protein>
<dbReference type="GO" id="GO:0006508">
    <property type="term" value="P:proteolysis"/>
    <property type="evidence" value="ECO:0007669"/>
    <property type="project" value="InterPro"/>
</dbReference>
<evidence type="ECO:0000256" key="1">
    <source>
        <dbReference type="ARBA" id="ARBA00023157"/>
    </source>
</evidence>
<dbReference type="CDD" id="cd00190">
    <property type="entry name" value="Tryp_SPc"/>
    <property type="match status" value="1"/>
</dbReference>
<sequence length="304" mass="34547">MPLSTLFIIFAFIIPELLGVTDKTYGARSANKGEFPFAVFIYGNLFCGGSLMTMSKVLSAAHCFFLWDRNDRKVYLNIKTAKVIGGTVNYTDRSDGYQERTIKQYSLHRGFQRRQDGSFFHDIATAELSEPFVPSSTLQPMKIVSRNKEEFKKAWEQFVVSGKPCMAMGWGVTDYPNTKGEVPSTVLMVIEVKPWEERRCRETAWKAEDLVTKFGEICASSGKQGEAFCDGDSGSPLVCEGYVYALATANWDCIDITLPQYFLLYWFYLDYFDFNERSYALYGRTGVEFSVIVLSLLLVLNNYV</sequence>
<accession>A0A8I6RFR7</accession>
<feature type="chain" id="PRO_5035231286" description="Peptidase S1 domain-containing protein" evidence="3">
    <location>
        <begin position="20"/>
        <end position="304"/>
    </location>
</feature>
<evidence type="ECO:0000259" key="4">
    <source>
        <dbReference type="PROSITE" id="PS50240"/>
    </source>
</evidence>
<dbReference type="InterPro" id="IPR001254">
    <property type="entry name" value="Trypsin_dom"/>
</dbReference>
<dbReference type="OrthoDB" id="6587056at2759"/>
<dbReference type="Proteomes" id="UP000494040">
    <property type="component" value="Unassembled WGS sequence"/>
</dbReference>
<gene>
    <name evidence="5" type="primary">106664302</name>
</gene>
<organism evidence="5 6">
    <name type="scientific">Cimex lectularius</name>
    <name type="common">Bed bug</name>
    <name type="synonym">Acanthia lectularia</name>
    <dbReference type="NCBI Taxonomy" id="79782"/>
    <lineage>
        <taxon>Eukaryota</taxon>
        <taxon>Metazoa</taxon>
        <taxon>Ecdysozoa</taxon>
        <taxon>Arthropoda</taxon>
        <taxon>Hexapoda</taxon>
        <taxon>Insecta</taxon>
        <taxon>Pterygota</taxon>
        <taxon>Neoptera</taxon>
        <taxon>Paraneoptera</taxon>
        <taxon>Hemiptera</taxon>
        <taxon>Heteroptera</taxon>
        <taxon>Panheteroptera</taxon>
        <taxon>Cimicomorpha</taxon>
        <taxon>Cimicidae</taxon>
        <taxon>Cimex</taxon>
    </lineage>
</organism>
<name>A0A8I6RFR7_CIMLE</name>
<dbReference type="SMART" id="SM00020">
    <property type="entry name" value="Tryp_SPc"/>
    <property type="match status" value="1"/>
</dbReference>
<evidence type="ECO:0000256" key="3">
    <source>
        <dbReference type="SAM" id="SignalP"/>
    </source>
</evidence>
<dbReference type="KEGG" id="clec:106664302"/>
<keyword evidence="3" id="KW-0732">Signal</keyword>
<comment type="similarity">
    <text evidence="2">Belongs to the peptidase S1 family. CLIP subfamily.</text>
</comment>
<keyword evidence="1" id="KW-1015">Disulfide bond</keyword>
<dbReference type="SUPFAM" id="SSF50494">
    <property type="entry name" value="Trypsin-like serine proteases"/>
    <property type="match status" value="1"/>
</dbReference>
<dbReference type="InterPro" id="IPR009003">
    <property type="entry name" value="Peptidase_S1_PA"/>
</dbReference>